<proteinExistence type="predicted"/>
<dbReference type="OrthoDB" id="6021263at2759"/>
<dbReference type="AlphaFoldDB" id="A0A2T0A2S9"/>
<name>A0A2T0A2S9_RHOTO</name>
<dbReference type="Pfam" id="PF12824">
    <property type="entry name" value="MRP-L20"/>
    <property type="match status" value="1"/>
</dbReference>
<dbReference type="InterPro" id="IPR024388">
    <property type="entry name" value="Ribosomal_mL58"/>
</dbReference>
<accession>A0A2T0A2S9</accession>
<dbReference type="PANTHER" id="PTHR28266:SF1">
    <property type="entry name" value="LARGE RIBOSOMAL SUBUNIT PROTEIN ML58"/>
    <property type="match status" value="1"/>
</dbReference>
<keyword evidence="2" id="KW-0687">Ribonucleoprotein</keyword>
<dbReference type="GO" id="GO:0005762">
    <property type="term" value="C:mitochondrial large ribosomal subunit"/>
    <property type="evidence" value="ECO:0007669"/>
    <property type="project" value="TreeGrafter"/>
</dbReference>
<feature type="region of interest" description="Disordered" evidence="1">
    <location>
        <begin position="129"/>
        <end position="169"/>
    </location>
</feature>
<comment type="caution">
    <text evidence="2">The sequence shown here is derived from an EMBL/GenBank/DDBJ whole genome shotgun (WGS) entry which is preliminary data.</text>
</comment>
<protein>
    <submittedName>
        <fullName evidence="2">Mitochondrial ribosomal protein subunit L20-domain containing protein</fullName>
    </submittedName>
</protein>
<dbReference type="Proteomes" id="UP000239560">
    <property type="component" value="Unassembled WGS sequence"/>
</dbReference>
<evidence type="ECO:0000313" key="2">
    <source>
        <dbReference type="EMBL" id="PRQ72293.1"/>
    </source>
</evidence>
<organism evidence="2 3">
    <name type="scientific">Rhodotorula toruloides</name>
    <name type="common">Yeast</name>
    <name type="synonym">Rhodosporidium toruloides</name>
    <dbReference type="NCBI Taxonomy" id="5286"/>
    <lineage>
        <taxon>Eukaryota</taxon>
        <taxon>Fungi</taxon>
        <taxon>Dikarya</taxon>
        <taxon>Basidiomycota</taxon>
        <taxon>Pucciniomycotina</taxon>
        <taxon>Microbotryomycetes</taxon>
        <taxon>Sporidiobolales</taxon>
        <taxon>Sporidiobolaceae</taxon>
        <taxon>Rhodotorula</taxon>
    </lineage>
</organism>
<dbReference type="PANTHER" id="PTHR28266">
    <property type="entry name" value="54S RIBOSOMAL PROTEIN L20, MITOCHONDRIAL"/>
    <property type="match status" value="1"/>
</dbReference>
<sequence>MDWLRNLARVYCTTLRYAQSIQRDIELLLLAAIALTLSHSTTTRQHAVMATVARAFKATAPVAQRLRRTRDPLTSSSVAQHFTLPSGSHFVVRPPPSVLPPTLPIPPTEAALPHADKFAQTPFASAVHQPGVASSLPPSLHAQQPQQANQHLLSPSRPPAPTPNKKLSPQEVQELQALRRSDSNYWTTGTLARKFGISRNTVTMFGFGEGIEAERAAAERKRVVEAAKARREERYGWRKAIAREERQRRRTLW</sequence>
<dbReference type="GO" id="GO:0003735">
    <property type="term" value="F:structural constituent of ribosome"/>
    <property type="evidence" value="ECO:0007669"/>
    <property type="project" value="TreeGrafter"/>
</dbReference>
<feature type="compositionally biased region" description="Polar residues" evidence="1">
    <location>
        <begin position="141"/>
        <end position="153"/>
    </location>
</feature>
<gene>
    <name evidence="2" type="ORF">AAT19DRAFT_9632</name>
</gene>
<evidence type="ECO:0000313" key="3">
    <source>
        <dbReference type="Proteomes" id="UP000239560"/>
    </source>
</evidence>
<reference evidence="2 3" key="1">
    <citation type="journal article" date="2018" name="Elife">
        <title>Functional genomics of lipid metabolism in the oleaginous yeast Rhodosporidium toruloides.</title>
        <authorList>
            <person name="Coradetti S.T."/>
            <person name="Pinel D."/>
            <person name="Geiselman G."/>
            <person name="Ito M."/>
            <person name="Mondo S."/>
            <person name="Reilly M.C."/>
            <person name="Cheng Y.F."/>
            <person name="Bauer S."/>
            <person name="Grigoriev I."/>
            <person name="Gladden J.M."/>
            <person name="Simmons B.A."/>
            <person name="Brem R."/>
            <person name="Arkin A.P."/>
            <person name="Skerker J.M."/>
        </authorList>
    </citation>
    <scope>NUCLEOTIDE SEQUENCE [LARGE SCALE GENOMIC DNA]</scope>
    <source>
        <strain evidence="2 3">NBRC 0880</strain>
    </source>
</reference>
<keyword evidence="2" id="KW-0689">Ribosomal protein</keyword>
<dbReference type="EMBL" id="LCTV02000010">
    <property type="protein sequence ID" value="PRQ72293.1"/>
    <property type="molecule type" value="Genomic_DNA"/>
</dbReference>
<evidence type="ECO:0000256" key="1">
    <source>
        <dbReference type="SAM" id="MobiDB-lite"/>
    </source>
</evidence>